<dbReference type="PIRSF" id="PIRSF000097">
    <property type="entry name" value="AKR"/>
    <property type="match status" value="1"/>
</dbReference>
<dbReference type="PANTHER" id="PTHR43638">
    <property type="entry name" value="OXIDOREDUCTASE, ALDO/KETO REDUCTASE FAMILY PROTEIN"/>
    <property type="match status" value="1"/>
</dbReference>
<evidence type="ECO:0000256" key="3">
    <source>
        <dbReference type="PIRSR" id="PIRSR000097-3"/>
    </source>
</evidence>
<proteinExistence type="predicted"/>
<feature type="binding site" evidence="2">
    <location>
        <position position="111"/>
    </location>
    <ligand>
        <name>substrate</name>
    </ligand>
</feature>
<dbReference type="PANTHER" id="PTHR43638:SF3">
    <property type="entry name" value="ALDEHYDE REDUCTASE"/>
    <property type="match status" value="1"/>
</dbReference>
<dbReference type="EMBL" id="WHUG01000015">
    <property type="protein sequence ID" value="MQA41710.1"/>
    <property type="molecule type" value="Genomic_DNA"/>
</dbReference>
<evidence type="ECO:0000313" key="6">
    <source>
        <dbReference type="Proteomes" id="UP000440498"/>
    </source>
</evidence>
<name>A0A6A7N9D5_9BURK</name>
<feature type="domain" description="NADP-dependent oxidoreductase" evidence="4">
    <location>
        <begin position="15"/>
        <end position="265"/>
    </location>
</feature>
<evidence type="ECO:0000256" key="2">
    <source>
        <dbReference type="PIRSR" id="PIRSR000097-2"/>
    </source>
</evidence>
<gene>
    <name evidence="5" type="ORF">GEV02_26545</name>
</gene>
<dbReference type="SUPFAM" id="SSF51430">
    <property type="entry name" value="NAD(P)-linked oxidoreductase"/>
    <property type="match status" value="1"/>
</dbReference>
<feature type="site" description="Lowers pKa of active site Tyr" evidence="3">
    <location>
        <position position="78"/>
    </location>
</feature>
<dbReference type="InterPro" id="IPR020471">
    <property type="entry name" value="AKR"/>
</dbReference>
<dbReference type="GO" id="GO:0016491">
    <property type="term" value="F:oxidoreductase activity"/>
    <property type="evidence" value="ECO:0007669"/>
    <property type="project" value="InterPro"/>
</dbReference>
<protein>
    <submittedName>
        <fullName evidence="5">Aldo/keto reductase</fullName>
    </submittedName>
</protein>
<accession>A0A6A7N9D5</accession>
<dbReference type="RefSeq" id="WP_152840911.1">
    <property type="nucleotide sequence ID" value="NZ_WHUG01000015.1"/>
</dbReference>
<dbReference type="CDD" id="cd19138">
    <property type="entry name" value="AKR_YeaE"/>
    <property type="match status" value="1"/>
</dbReference>
<evidence type="ECO:0000259" key="4">
    <source>
        <dbReference type="Pfam" id="PF00248"/>
    </source>
</evidence>
<dbReference type="InterPro" id="IPR023210">
    <property type="entry name" value="NADP_OxRdtase_dom"/>
</dbReference>
<evidence type="ECO:0000256" key="1">
    <source>
        <dbReference type="PIRSR" id="PIRSR000097-1"/>
    </source>
</evidence>
<dbReference type="AlphaFoldDB" id="A0A6A7N9D5"/>
<organism evidence="5 6">
    <name type="scientific">Rugamonas aquatica</name>
    <dbReference type="NCBI Taxonomy" id="2743357"/>
    <lineage>
        <taxon>Bacteria</taxon>
        <taxon>Pseudomonadati</taxon>
        <taxon>Pseudomonadota</taxon>
        <taxon>Betaproteobacteria</taxon>
        <taxon>Burkholderiales</taxon>
        <taxon>Oxalobacteraceae</taxon>
        <taxon>Telluria group</taxon>
        <taxon>Rugamonas</taxon>
    </lineage>
</organism>
<comment type="caution">
    <text evidence="5">The sequence shown here is derived from an EMBL/GenBank/DDBJ whole genome shotgun (WGS) entry which is preliminary data.</text>
</comment>
<dbReference type="InterPro" id="IPR036812">
    <property type="entry name" value="NAD(P)_OxRdtase_dom_sf"/>
</dbReference>
<keyword evidence="6" id="KW-1185">Reference proteome</keyword>
<reference evidence="5 6" key="1">
    <citation type="submission" date="2019-10" db="EMBL/GenBank/DDBJ databases">
        <title>Two novel species isolated from a subtropical stream in China.</title>
        <authorList>
            <person name="Lu H."/>
        </authorList>
    </citation>
    <scope>NUCLEOTIDE SEQUENCE [LARGE SCALE GENOMIC DNA]</scope>
    <source>
        <strain evidence="5 6">FT29W</strain>
    </source>
</reference>
<sequence length="279" mass="30428">MKTVNFPSGASVPVLGQGTWNMGEEAARKRDEVRALQLGLDLGMTLIDTAEMYGDGGAEEVVGEAIAGRRDEVYLVSKVYPHNANLEGTQAACERSLRRLKVDCIDLYLLHWPGCFSLDETFDGFEALKKAGKIKDYGVSNFDLEGMQDAVDCGAVATDQVLYNLIKRGIEFDLLPWCRQQGMPVMAYSPLESSGREQAALLDNPGLHAVAHAHGVTPAQIALARVLHQDGVIAIPKATDPVHVRANRAAADIKLSPQDLASLDHAFPPPRRRRALDMR</sequence>
<dbReference type="Pfam" id="PF00248">
    <property type="entry name" value="Aldo_ket_red"/>
    <property type="match status" value="1"/>
</dbReference>
<dbReference type="PRINTS" id="PR00069">
    <property type="entry name" value="ALDKETRDTASE"/>
</dbReference>
<dbReference type="Gene3D" id="3.20.20.100">
    <property type="entry name" value="NADP-dependent oxidoreductase domain"/>
    <property type="match status" value="1"/>
</dbReference>
<evidence type="ECO:0000313" key="5">
    <source>
        <dbReference type="EMBL" id="MQA41710.1"/>
    </source>
</evidence>
<dbReference type="Proteomes" id="UP000440498">
    <property type="component" value="Unassembled WGS sequence"/>
</dbReference>
<feature type="active site" description="Proton donor" evidence="1">
    <location>
        <position position="53"/>
    </location>
</feature>